<dbReference type="GO" id="GO:0034080">
    <property type="term" value="P:CENP-A containing chromatin assembly"/>
    <property type="evidence" value="ECO:0007669"/>
    <property type="project" value="InterPro"/>
</dbReference>
<dbReference type="GO" id="GO:0005634">
    <property type="term" value="C:nucleus"/>
    <property type="evidence" value="ECO:0007669"/>
    <property type="project" value="TreeGrafter"/>
</dbReference>
<dbReference type="GeneTree" id="ENSGT00980000199506"/>
<dbReference type="Pfam" id="PF13096">
    <property type="entry name" value="CENP-P"/>
    <property type="match status" value="1"/>
</dbReference>
<evidence type="ECO:0000313" key="2">
    <source>
        <dbReference type="Proteomes" id="UP000694421"/>
    </source>
</evidence>
<keyword evidence="2" id="KW-1185">Reference proteome</keyword>
<dbReference type="Proteomes" id="UP000694421">
    <property type="component" value="Unplaced"/>
</dbReference>
<organism evidence="1 2">
    <name type="scientific">Salvator merianae</name>
    <name type="common">Argentine black and white tegu</name>
    <name type="synonym">Tupinambis merianae</name>
    <dbReference type="NCBI Taxonomy" id="96440"/>
    <lineage>
        <taxon>Eukaryota</taxon>
        <taxon>Metazoa</taxon>
        <taxon>Chordata</taxon>
        <taxon>Craniata</taxon>
        <taxon>Vertebrata</taxon>
        <taxon>Euteleostomi</taxon>
        <taxon>Lepidosauria</taxon>
        <taxon>Squamata</taxon>
        <taxon>Bifurcata</taxon>
        <taxon>Unidentata</taxon>
        <taxon>Episquamata</taxon>
        <taxon>Laterata</taxon>
        <taxon>Teiioidea</taxon>
        <taxon>Teiidae</taxon>
        <taxon>Salvator</taxon>
    </lineage>
</organism>
<dbReference type="OMA" id="HIWKVKL"/>
<dbReference type="PANTHER" id="PTHR28577:SF1">
    <property type="entry name" value="CENTROMERE PROTEIN P"/>
    <property type="match status" value="1"/>
</dbReference>
<dbReference type="Ensembl" id="ENSSMRT00000029407.1">
    <property type="protein sequence ID" value="ENSSMRP00000025114.1"/>
    <property type="gene ID" value="ENSSMRG00000019429.1"/>
</dbReference>
<accession>A0A8D0E293</accession>
<protein>
    <recommendedName>
        <fullName evidence="3">Centromere protein P</fullName>
    </recommendedName>
</protein>
<evidence type="ECO:0000313" key="1">
    <source>
        <dbReference type="Ensembl" id="ENSSMRP00000025114.1"/>
    </source>
</evidence>
<dbReference type="AlphaFoldDB" id="A0A8D0E293"/>
<reference evidence="1" key="2">
    <citation type="submission" date="2025-09" db="UniProtKB">
        <authorList>
            <consortium name="Ensembl"/>
        </authorList>
    </citation>
    <scope>IDENTIFICATION</scope>
</reference>
<reference evidence="1" key="1">
    <citation type="submission" date="2025-08" db="UniProtKB">
        <authorList>
            <consortium name="Ensembl"/>
        </authorList>
    </citation>
    <scope>IDENTIFICATION</scope>
</reference>
<dbReference type="InterPro" id="IPR027801">
    <property type="entry name" value="CENP-P"/>
</dbReference>
<sequence length="169" mass="19379">MAYSDGEIMKTVKSLKRKSPEEPKQCDSFPALKHQLDLLESDLSFIMKFTGICLTHYTRKLVKQNETKTVQKYRLSENCQSVPFQLEFQMVEQNQNNKNISTVTGLSIIIESEGYSDLSKFISRVEESGNLLLFFKSLSCFSEWCGHQKRTLAHFKKLSIQKQPGGNLS</sequence>
<dbReference type="PANTHER" id="PTHR28577">
    <property type="entry name" value="CENTROMERE PROTEIN P"/>
    <property type="match status" value="1"/>
</dbReference>
<proteinExistence type="predicted"/>
<dbReference type="GO" id="GO:0000775">
    <property type="term" value="C:chromosome, centromeric region"/>
    <property type="evidence" value="ECO:0007669"/>
    <property type="project" value="InterPro"/>
</dbReference>
<name>A0A8D0E293_SALMN</name>
<evidence type="ECO:0008006" key="3">
    <source>
        <dbReference type="Google" id="ProtNLM"/>
    </source>
</evidence>